<reference evidence="4" key="1">
    <citation type="submission" date="2017-08" db="EMBL/GenBank/DDBJ databases">
        <title>A dynamic microbial community with high functional redundancy inhabits the cold, oxic subseafloor aquifer.</title>
        <authorList>
            <person name="Tully B.J."/>
            <person name="Wheat C.G."/>
            <person name="Glazer B.T."/>
            <person name="Huber J.A."/>
        </authorList>
    </citation>
    <scope>NUCLEOTIDE SEQUENCE [LARGE SCALE GENOMIC DNA]</scope>
</reference>
<evidence type="ECO:0000313" key="4">
    <source>
        <dbReference type="Proteomes" id="UP000218172"/>
    </source>
</evidence>
<proteinExistence type="predicted"/>
<dbReference type="Proteomes" id="UP000218172">
    <property type="component" value="Unassembled WGS sequence"/>
</dbReference>
<gene>
    <name evidence="3" type="ORF">COC19_02665</name>
</gene>
<feature type="domain" description="DUF6538" evidence="2">
    <location>
        <begin position="6"/>
        <end position="53"/>
    </location>
</feature>
<evidence type="ECO:0000259" key="2">
    <source>
        <dbReference type="Pfam" id="PF20172"/>
    </source>
</evidence>
<dbReference type="AlphaFoldDB" id="A0A2A4MR07"/>
<organism evidence="3 4">
    <name type="scientific">SAR86 cluster bacterium</name>
    <dbReference type="NCBI Taxonomy" id="2030880"/>
    <lineage>
        <taxon>Bacteria</taxon>
        <taxon>Pseudomonadati</taxon>
        <taxon>Pseudomonadota</taxon>
        <taxon>Gammaproteobacteria</taxon>
        <taxon>SAR86 cluster</taxon>
    </lineage>
</organism>
<evidence type="ECO:0000313" key="3">
    <source>
        <dbReference type="EMBL" id="PCH62535.1"/>
    </source>
</evidence>
<feature type="region of interest" description="Disordered" evidence="1">
    <location>
        <begin position="185"/>
        <end position="221"/>
    </location>
</feature>
<accession>A0A2A4MR07</accession>
<protein>
    <recommendedName>
        <fullName evidence="2">DUF6538 domain-containing protein</fullName>
    </recommendedName>
</protein>
<comment type="caution">
    <text evidence="3">The sequence shown here is derived from an EMBL/GenBank/DDBJ whole genome shotgun (WGS) entry which is preliminary data.</text>
</comment>
<evidence type="ECO:0000256" key="1">
    <source>
        <dbReference type="SAM" id="MobiDB-lite"/>
    </source>
</evidence>
<name>A0A2A4MR07_9GAMM</name>
<dbReference type="InterPro" id="IPR046668">
    <property type="entry name" value="DUF6538"/>
</dbReference>
<sequence>MQQFLLQKRGDNYHFRWTIPSDLRPILQRREFTKSLKTSSKIDALAKAGKLYSVVQEIKNLRRDYSVVDQEAEYQRLIKRLYEKLKKDNSPFPEDREELDKLRQHYLQMQSLLAEGTLTKDRKIPNVVPALDEMVEDFLRRAWPSLNIDFIKTSPSEYQRFMSDIYNLMGVVTAEALKGLTAETNKPELPDFLKPQSVASTAPEDASPPLVSSIANGCQRK</sequence>
<dbReference type="Pfam" id="PF20172">
    <property type="entry name" value="DUF6538"/>
    <property type="match status" value="1"/>
</dbReference>
<dbReference type="EMBL" id="NVQR01000037">
    <property type="protein sequence ID" value="PCH62535.1"/>
    <property type="molecule type" value="Genomic_DNA"/>
</dbReference>